<dbReference type="PROSITE" id="PS00366">
    <property type="entry name" value="URICASE"/>
    <property type="match status" value="1"/>
</dbReference>
<evidence type="ECO:0000256" key="1">
    <source>
        <dbReference type="ARBA" id="ARBA00004831"/>
    </source>
</evidence>
<dbReference type="RefSeq" id="WP_100348621.1">
    <property type="nucleotide sequence ID" value="NZ_PGTZ01000006.1"/>
</dbReference>
<protein>
    <recommendedName>
        <fullName evidence="5 8">Uricase</fullName>
        <ecNumber evidence="5 8">1.7.3.3</ecNumber>
    </recommendedName>
    <alternativeName>
        <fullName evidence="5">Urate oxidase</fullName>
    </alternativeName>
</protein>
<evidence type="ECO:0000256" key="5">
    <source>
        <dbReference type="PIRNR" id="PIRNR000241"/>
    </source>
</evidence>
<feature type="binding site" evidence="7">
    <location>
        <position position="197"/>
    </location>
    <ligand>
        <name>urate</name>
        <dbReference type="ChEBI" id="CHEBI:17775"/>
    </ligand>
</feature>
<dbReference type="PIRSF" id="PIRSF000241">
    <property type="entry name" value="Urate_oxidase"/>
    <property type="match status" value="1"/>
</dbReference>
<feature type="binding site" evidence="7">
    <location>
        <position position="197"/>
    </location>
    <ligand>
        <name>5-hydroxyisourate</name>
        <dbReference type="ChEBI" id="CHEBI:18072"/>
    </ligand>
</feature>
<dbReference type="GO" id="GO:0019628">
    <property type="term" value="P:urate catabolic process"/>
    <property type="evidence" value="ECO:0007669"/>
    <property type="project" value="UniProtKB-UniPathway"/>
</dbReference>
<dbReference type="SUPFAM" id="SSF55620">
    <property type="entry name" value="Tetrahydrobiopterin biosynthesis enzymes-like"/>
    <property type="match status" value="2"/>
</dbReference>
<dbReference type="UniPathway" id="UPA00394">
    <property type="reaction ID" value="UER00650"/>
</dbReference>
<dbReference type="EC" id="1.7.3.3" evidence="5 8"/>
<feature type="binding site" evidence="7">
    <location>
        <position position="214"/>
    </location>
    <ligand>
        <name>urate</name>
        <dbReference type="ChEBI" id="CHEBI:17775"/>
    </ligand>
</feature>
<keyword evidence="3 5" id="KW-0659">Purine metabolism</keyword>
<dbReference type="EMBL" id="PGTZ01000006">
    <property type="protein sequence ID" value="PJI94620.1"/>
    <property type="molecule type" value="Genomic_DNA"/>
</dbReference>
<evidence type="ECO:0000256" key="4">
    <source>
        <dbReference type="ARBA" id="ARBA00023002"/>
    </source>
</evidence>
<keyword evidence="11" id="KW-1185">Reference proteome</keyword>
<comment type="function">
    <text evidence="5 8">Catalyzes the oxidation of uric acid to 5-hydroxyisourate, which is further processed to form (S)-allantoin.</text>
</comment>
<name>A0A2M8WUL2_9MICO</name>
<feature type="binding site" evidence="7">
    <location>
        <position position="266"/>
    </location>
    <ligand>
        <name>5-hydroxyisourate</name>
        <dbReference type="ChEBI" id="CHEBI:18072"/>
    </ligand>
</feature>
<reference evidence="10 11" key="1">
    <citation type="submission" date="2017-11" db="EMBL/GenBank/DDBJ databases">
        <title>Genomic Encyclopedia of Archaeal and Bacterial Type Strains, Phase II (KMG-II): From Individual Species to Whole Genera.</title>
        <authorList>
            <person name="Goeker M."/>
        </authorList>
    </citation>
    <scope>NUCLEOTIDE SEQUENCE [LARGE SCALE GENOMIC DNA]</scope>
    <source>
        <strain evidence="10 11">DSM 22413</strain>
    </source>
</reference>
<evidence type="ECO:0000256" key="2">
    <source>
        <dbReference type="ARBA" id="ARBA00009760"/>
    </source>
</evidence>
<evidence type="ECO:0000313" key="11">
    <source>
        <dbReference type="Proteomes" id="UP000231586"/>
    </source>
</evidence>
<feature type="binding site" evidence="7">
    <location>
        <position position="214"/>
    </location>
    <ligand>
        <name>5-hydroxyisourate</name>
        <dbReference type="ChEBI" id="CHEBI:18072"/>
    </ligand>
</feature>
<comment type="catalytic activity">
    <reaction evidence="5 8">
        <text>urate + O2 + H2O = 5-hydroxyisourate + H2O2</text>
        <dbReference type="Rhea" id="RHEA:21368"/>
        <dbReference type="ChEBI" id="CHEBI:15377"/>
        <dbReference type="ChEBI" id="CHEBI:15379"/>
        <dbReference type="ChEBI" id="CHEBI:16240"/>
        <dbReference type="ChEBI" id="CHEBI:17775"/>
        <dbReference type="ChEBI" id="CHEBI:18072"/>
        <dbReference type="EC" id="1.7.3.3"/>
    </reaction>
</comment>
<gene>
    <name evidence="10" type="ORF">CLV34_0464</name>
</gene>
<dbReference type="InterPro" id="IPR002042">
    <property type="entry name" value="Uricase"/>
</dbReference>
<dbReference type="PRINTS" id="PR00093">
    <property type="entry name" value="URICASE"/>
</dbReference>
<feature type="active site" description="Charge relay system" evidence="6">
    <location>
        <position position="43"/>
    </location>
</feature>
<feature type="binding site" evidence="7">
    <location>
        <position position="90"/>
    </location>
    <ligand>
        <name>5-hydroxyisourate</name>
        <dbReference type="ChEBI" id="CHEBI:18072"/>
    </ligand>
</feature>
<feature type="active site" description="Charge relay system" evidence="6">
    <location>
        <position position="89"/>
    </location>
</feature>
<dbReference type="Proteomes" id="UP000231586">
    <property type="component" value="Unassembled WGS sequence"/>
</dbReference>
<dbReference type="PANTHER" id="PTHR42874">
    <property type="entry name" value="URICASE"/>
    <property type="match status" value="1"/>
</dbReference>
<comment type="pathway">
    <text evidence="1 5">Purine metabolism; urate degradation; (S)-allantoin from urate: step 1/3.</text>
</comment>
<evidence type="ECO:0000256" key="6">
    <source>
        <dbReference type="PIRSR" id="PIRSR000241-1"/>
    </source>
</evidence>
<feature type="binding site" evidence="7">
    <location>
        <position position="89"/>
    </location>
    <ligand>
        <name>urate</name>
        <dbReference type="ChEBI" id="CHEBI:17775"/>
    </ligand>
</feature>
<dbReference type="GO" id="GO:0006144">
    <property type="term" value="P:purine nucleobase metabolic process"/>
    <property type="evidence" value="ECO:0007669"/>
    <property type="project" value="UniProtKB-KW"/>
</dbReference>
<feature type="binding site" evidence="7">
    <location>
        <position position="266"/>
    </location>
    <ligand>
        <name>urate</name>
        <dbReference type="ChEBI" id="CHEBI:17775"/>
    </ligand>
</feature>
<evidence type="ECO:0000256" key="3">
    <source>
        <dbReference type="ARBA" id="ARBA00022631"/>
    </source>
</evidence>
<feature type="binding site" evidence="7">
    <location>
        <position position="292"/>
    </location>
    <ligand>
        <name>urate</name>
        <dbReference type="ChEBI" id="CHEBI:17775"/>
    </ligand>
</feature>
<evidence type="ECO:0000256" key="9">
    <source>
        <dbReference type="SAM" id="MobiDB-lite"/>
    </source>
</evidence>
<dbReference type="OrthoDB" id="9809009at2"/>
<evidence type="ECO:0000256" key="8">
    <source>
        <dbReference type="RuleBase" id="RU004455"/>
    </source>
</evidence>
<organism evidence="10 11">
    <name type="scientific">Luteimicrobium subarcticum</name>
    <dbReference type="NCBI Taxonomy" id="620910"/>
    <lineage>
        <taxon>Bacteria</taxon>
        <taxon>Bacillati</taxon>
        <taxon>Actinomycetota</taxon>
        <taxon>Actinomycetes</taxon>
        <taxon>Micrococcales</taxon>
        <taxon>Luteimicrobium</taxon>
    </lineage>
</organism>
<feature type="binding site" evidence="7">
    <location>
        <position position="292"/>
    </location>
    <ligand>
        <name>5-hydroxyisourate</name>
        <dbReference type="ChEBI" id="CHEBI:18072"/>
    </ligand>
</feature>
<feature type="binding site" evidence="7">
    <location>
        <position position="89"/>
    </location>
    <ligand>
        <name>5-hydroxyisourate</name>
        <dbReference type="ChEBI" id="CHEBI:18072"/>
    </ligand>
</feature>
<feature type="active site" description="Charge relay system" evidence="6">
    <location>
        <position position="294"/>
    </location>
</feature>
<feature type="binding site" evidence="7">
    <location>
        <position position="292"/>
    </location>
    <ligand>
        <name>O2</name>
        <dbReference type="ChEBI" id="CHEBI:15379"/>
    </ligand>
</feature>
<accession>A0A2M8WUL2</accession>
<dbReference type="GO" id="GO:0004846">
    <property type="term" value="F:urate oxidase activity"/>
    <property type="evidence" value="ECO:0007669"/>
    <property type="project" value="UniProtKB-EC"/>
</dbReference>
<dbReference type="InterPro" id="IPR019842">
    <property type="entry name" value="Uricase_CS"/>
</dbReference>
<evidence type="ECO:0000313" key="10">
    <source>
        <dbReference type="EMBL" id="PJI94620.1"/>
    </source>
</evidence>
<feature type="binding site" evidence="7">
    <location>
        <position position="90"/>
    </location>
    <ligand>
        <name>urate</name>
        <dbReference type="ChEBI" id="CHEBI:17775"/>
    </ligand>
</feature>
<dbReference type="PANTHER" id="PTHR42874:SF1">
    <property type="entry name" value="URICASE"/>
    <property type="match status" value="1"/>
</dbReference>
<dbReference type="Pfam" id="PF01014">
    <property type="entry name" value="Uricase"/>
    <property type="match status" value="2"/>
</dbReference>
<comment type="caution">
    <text evidence="10">The sequence shown here is derived from an EMBL/GenBank/DDBJ whole genome shotgun (WGS) entry which is preliminary data.</text>
</comment>
<feature type="region of interest" description="Disordered" evidence="9">
    <location>
        <begin position="1"/>
        <end position="23"/>
    </location>
</feature>
<comment type="similarity">
    <text evidence="2 5 8">Belongs to the uricase family.</text>
</comment>
<evidence type="ECO:0000256" key="7">
    <source>
        <dbReference type="PIRSR" id="PIRSR000241-2"/>
    </source>
</evidence>
<sequence>MTSTTAPRTPPTTSTAASGISSGAPTVADVGPAVVLGANQYGKAEVRLVRVTRDSARHEIEDLTVTTQLRGEALADSYLVGDNAKVVATDTQKNTVYAFARDGVGAPEDFLTRLADHFTGEFDWITGGRFGALAHSWGRIVTDASGETSEGGVGHDHAFVRGGTETRTALVVVDGDRRWVVAGLEDLTVLKSTGSEFHGFPRDRYTTLVETDDRILATSVTARWRYTDETVEAARTPGAVDFDALYERVRAVLLATFADVHSLALQQTLYAMGRRAIEEVDAVAEVRFSMPNKHHFLVDLAPFGLDNPGEVFYAADRPYGLIDGAVIRAGVAEAPAAWDAVTPFV</sequence>
<dbReference type="NCBIfam" id="TIGR03383">
    <property type="entry name" value="urate_oxi"/>
    <property type="match status" value="1"/>
</dbReference>
<proteinExistence type="inferred from homology"/>
<dbReference type="AlphaFoldDB" id="A0A2M8WUL2"/>
<keyword evidence="4 5" id="KW-0560">Oxidoreductase</keyword>
<dbReference type="Gene3D" id="3.10.270.10">
    <property type="entry name" value="Urate Oxidase"/>
    <property type="match status" value="1"/>
</dbReference>
<feature type="binding site" evidence="7">
    <location>
        <position position="89"/>
    </location>
    <ligand>
        <name>O2</name>
        <dbReference type="ChEBI" id="CHEBI:15379"/>
    </ligand>
</feature>